<dbReference type="CDD" id="cd00565">
    <property type="entry name" value="Ubl_ThiS"/>
    <property type="match status" value="1"/>
</dbReference>
<dbReference type="InterPro" id="IPR012675">
    <property type="entry name" value="Beta-grasp_dom_sf"/>
</dbReference>
<accession>A0A857JHH4</accession>
<gene>
    <name evidence="1" type="ORF">FX988_00613</name>
</gene>
<dbReference type="KEGG" id="pmes:FX988_00613"/>
<dbReference type="InterPro" id="IPR016155">
    <property type="entry name" value="Mopterin_synth/thiamin_S_b"/>
</dbReference>
<dbReference type="EMBL" id="CP047656">
    <property type="protein sequence ID" value="QHJ10401.1"/>
    <property type="molecule type" value="Genomic_DNA"/>
</dbReference>
<dbReference type="NCBIfam" id="TIGR01683">
    <property type="entry name" value="thiS"/>
    <property type="match status" value="1"/>
</dbReference>
<dbReference type="Gene3D" id="3.10.20.30">
    <property type="match status" value="1"/>
</dbReference>
<reference evidence="1 2" key="1">
    <citation type="submission" date="2019-12" db="EMBL/GenBank/DDBJ databases">
        <title>Genome sequencing and assembly of endphytes of Porphyra tenera.</title>
        <authorList>
            <person name="Park J.M."/>
            <person name="Shin R."/>
            <person name="Jo S.H."/>
        </authorList>
    </citation>
    <scope>NUCLEOTIDE SEQUENCE [LARGE SCALE GENOMIC DNA]</scope>
    <source>
        <strain evidence="1 2">GPM4</strain>
    </source>
</reference>
<evidence type="ECO:0000313" key="1">
    <source>
        <dbReference type="EMBL" id="QHJ10401.1"/>
    </source>
</evidence>
<dbReference type="Pfam" id="PF02597">
    <property type="entry name" value="ThiS"/>
    <property type="match status" value="1"/>
</dbReference>
<dbReference type="PANTHER" id="PTHR34472">
    <property type="entry name" value="SULFUR CARRIER PROTEIN THIS"/>
    <property type="match status" value="1"/>
</dbReference>
<dbReference type="InterPro" id="IPR003749">
    <property type="entry name" value="ThiS/MoaD-like"/>
</dbReference>
<dbReference type="AlphaFoldDB" id="A0A857JHH4"/>
<dbReference type="OrthoDB" id="9800283at2"/>
<name>A0A857JHH4_9ALTE</name>
<dbReference type="RefSeq" id="WP_160178281.1">
    <property type="nucleotide sequence ID" value="NZ_CP047656.1"/>
</dbReference>
<dbReference type="InterPro" id="IPR010035">
    <property type="entry name" value="Thi_S"/>
</dbReference>
<proteinExistence type="predicted"/>
<evidence type="ECO:0000313" key="2">
    <source>
        <dbReference type="Proteomes" id="UP000464524"/>
    </source>
</evidence>
<sequence>MITIQFNGEPHQLKAQALPEVLLELGAPQMCAVAVNGQFVPKNEHNSVILQDADSLDAFTPMQGG</sequence>
<keyword evidence="2" id="KW-1185">Reference proteome</keyword>
<evidence type="ECO:0008006" key="3">
    <source>
        <dbReference type="Google" id="ProtNLM"/>
    </source>
</evidence>
<dbReference type="Proteomes" id="UP000464524">
    <property type="component" value="Chromosome"/>
</dbReference>
<organism evidence="1 2">
    <name type="scientific">Paraglaciecola mesophila</name>
    <dbReference type="NCBI Taxonomy" id="197222"/>
    <lineage>
        <taxon>Bacteria</taxon>
        <taxon>Pseudomonadati</taxon>
        <taxon>Pseudomonadota</taxon>
        <taxon>Gammaproteobacteria</taxon>
        <taxon>Alteromonadales</taxon>
        <taxon>Alteromonadaceae</taxon>
        <taxon>Paraglaciecola</taxon>
    </lineage>
</organism>
<dbReference type="PANTHER" id="PTHR34472:SF1">
    <property type="entry name" value="SULFUR CARRIER PROTEIN THIS"/>
    <property type="match status" value="1"/>
</dbReference>
<protein>
    <recommendedName>
        <fullName evidence="3">Thiamine biosynthesis protein ThiS</fullName>
    </recommendedName>
</protein>
<dbReference type="SUPFAM" id="SSF54285">
    <property type="entry name" value="MoaD/ThiS"/>
    <property type="match status" value="1"/>
</dbReference>